<dbReference type="GO" id="GO:0030170">
    <property type="term" value="F:pyridoxal phosphate binding"/>
    <property type="evidence" value="ECO:0007669"/>
    <property type="project" value="TreeGrafter"/>
</dbReference>
<dbReference type="AlphaFoldDB" id="A0A1W1EKC1"/>
<dbReference type="Gene3D" id="3.90.1150.10">
    <property type="entry name" value="Aspartate Aminotransferase, domain 1"/>
    <property type="match status" value="1"/>
</dbReference>
<dbReference type="InterPro" id="IPR015424">
    <property type="entry name" value="PyrdxlP-dep_Trfase"/>
</dbReference>
<protein>
    <submittedName>
        <fullName evidence="1">Putative glycosyltransferase</fullName>
    </submittedName>
</protein>
<accession>A0A1W1EKC1</accession>
<dbReference type="PANTHER" id="PTHR30244">
    <property type="entry name" value="TRANSAMINASE"/>
    <property type="match status" value="1"/>
</dbReference>
<proteinExistence type="predicted"/>
<dbReference type="Gene3D" id="3.40.640.10">
    <property type="entry name" value="Type I PLP-dependent aspartate aminotransferase-like (Major domain)"/>
    <property type="match status" value="1"/>
</dbReference>
<dbReference type="Pfam" id="PF01041">
    <property type="entry name" value="DegT_DnrJ_EryC1"/>
    <property type="match status" value="2"/>
</dbReference>
<dbReference type="EMBL" id="FRYL01000036">
    <property type="protein sequence ID" value="SHO81256.1"/>
    <property type="molecule type" value="Genomic_DNA"/>
</dbReference>
<dbReference type="GO" id="GO:0000271">
    <property type="term" value="P:polysaccharide biosynthetic process"/>
    <property type="evidence" value="ECO:0007669"/>
    <property type="project" value="TreeGrafter"/>
</dbReference>
<evidence type="ECO:0000313" key="1">
    <source>
        <dbReference type="EMBL" id="SHO81256.1"/>
    </source>
</evidence>
<dbReference type="InterPro" id="IPR015421">
    <property type="entry name" value="PyrdxlP-dep_Trfase_major"/>
</dbReference>
<dbReference type="PANTHER" id="PTHR30244:SF42">
    <property type="entry name" value="UDP-2-ACETAMIDO-2-DEOXY-3-OXO-D-GLUCURONATE AMINOTRANSFERASE"/>
    <property type="match status" value="1"/>
</dbReference>
<dbReference type="InterPro" id="IPR015422">
    <property type="entry name" value="PyrdxlP-dep_Trfase_small"/>
</dbReference>
<dbReference type="SUPFAM" id="SSF53383">
    <property type="entry name" value="PLP-dependent transferases"/>
    <property type="match status" value="1"/>
</dbReference>
<reference evidence="1" key="1">
    <citation type="submission" date="2016-10" db="EMBL/GenBank/DDBJ databases">
        <authorList>
            <person name="de Groot N.N."/>
        </authorList>
    </citation>
    <scope>NUCLEOTIDE SEQUENCE</scope>
</reference>
<name>A0A1W1EKC1_9ZZZZ</name>
<keyword evidence="1" id="KW-0808">Transferase</keyword>
<gene>
    <name evidence="1" type="ORF">MNB_SV-15-1531</name>
</gene>
<dbReference type="GO" id="GO:0008483">
    <property type="term" value="F:transaminase activity"/>
    <property type="evidence" value="ECO:0007669"/>
    <property type="project" value="TreeGrafter"/>
</dbReference>
<dbReference type="InterPro" id="IPR000653">
    <property type="entry name" value="DegT/StrS_aminotransferase"/>
</dbReference>
<sequence>MKYISNDRVLNFSFKKHNNAPWIKEDLVKYYASGREAIISLIDLLATDGKNRVALLPAYVPQGLYAPFEKRGWEILLYPIDKELNPIWAEVELLIKRHSPSIAILIHYFGTIQAIEKFVEICHKNGVKVIEDHSHILTKMDKFEYKGDYILYSLPKMIGVGDGAVLVLRDLTIDIKKLTFHKTRTNHIYLLKQFFLLIVNSSIYKIPSAKLVNILSAVFGKLFSSYNNLMSIYQNPNKISFLSYKIVERVDFDELIKTRSRYAKMYKDKLNPKYFTKLSSINSENHAMFAYPILVEDRNSFYKYLSKKGIYGTYLISNWNYIPKEYQGSSKFVDTEYIINHHFVLPTALHLKDEDIEKIINCANEWGEKRYLK</sequence>
<organism evidence="1">
    <name type="scientific">hydrothermal vent metagenome</name>
    <dbReference type="NCBI Taxonomy" id="652676"/>
    <lineage>
        <taxon>unclassified sequences</taxon>
        <taxon>metagenomes</taxon>
        <taxon>ecological metagenomes</taxon>
    </lineage>
</organism>